<dbReference type="Gene3D" id="1.10.1330.10">
    <property type="entry name" value="Dockerin domain"/>
    <property type="match status" value="1"/>
</dbReference>
<gene>
    <name evidence="1" type="ORF">MSIBF_A1500002</name>
</gene>
<dbReference type="InterPro" id="IPR036439">
    <property type="entry name" value="Dockerin_dom_sf"/>
</dbReference>
<organism evidence="1">
    <name type="scientific">groundwater metagenome</name>
    <dbReference type="NCBI Taxonomy" id="717931"/>
    <lineage>
        <taxon>unclassified sequences</taxon>
        <taxon>metagenomes</taxon>
        <taxon>ecological metagenomes</taxon>
    </lineage>
</organism>
<protein>
    <recommendedName>
        <fullName evidence="2">Dockerin domain-containing protein</fullName>
    </recommendedName>
</protein>
<dbReference type="AlphaFoldDB" id="A0A098E7N8"/>
<reference evidence="1" key="1">
    <citation type="submission" date="2014-09" db="EMBL/GenBank/DDBJ databases">
        <authorList>
            <person name="Probst J Alexander"/>
        </authorList>
    </citation>
    <scope>NUCLEOTIDE SEQUENCE</scope>
</reference>
<proteinExistence type="predicted"/>
<dbReference type="EMBL" id="CCXY01000058">
    <property type="protein sequence ID" value="CEG11531.1"/>
    <property type="molecule type" value="Genomic_DNA"/>
</dbReference>
<evidence type="ECO:0000313" key="1">
    <source>
        <dbReference type="EMBL" id="CEG11531.1"/>
    </source>
</evidence>
<accession>A0A098E7N8</accession>
<evidence type="ECO:0008006" key="2">
    <source>
        <dbReference type="Google" id="ProtNLM"/>
    </source>
</evidence>
<dbReference type="GO" id="GO:0000272">
    <property type="term" value="P:polysaccharide catabolic process"/>
    <property type="evidence" value="ECO:0007669"/>
    <property type="project" value="InterPro"/>
</dbReference>
<name>A0A098E7N8_9ZZZZ</name>
<sequence length="365" mass="41080">MNKIFSFIFVLSIVLVLSVQQISAECNATVWGKIDFSKYPNSAATNVTIQISNMVNDVPISQLNSTQTDENGFYTTNIFFNGTSKNISVKITKENQNVKEYPSIQINCSDNISINYSVEKCNSAIFYVGYIKDIKDENFVNINETDEGEEVKIHLAAVPKDSKGVYNESANFTKTDENSSVCVLPIVIYSFWQTNLTSWADPTKNYYYRVYDDESYSVINSSNYSSLTSCSSSIRVEISKNFIRFPRKSVGDNCSHGDECRSNFCDQTSRTCQCNCHADCAGDQICNATNQCQNLFCLGNQRVFNNTCINCSSYDFDNNNITDIFDAVSVLEYISGEKKDISGCADVDNNRIIDLFDAAYILYYL</sequence>